<comment type="similarity">
    <text evidence="2">Belongs to the SusD family.</text>
</comment>
<dbReference type="GO" id="GO:0009279">
    <property type="term" value="C:cell outer membrane"/>
    <property type="evidence" value="ECO:0007669"/>
    <property type="project" value="UniProtKB-SubCell"/>
</dbReference>
<evidence type="ECO:0000256" key="5">
    <source>
        <dbReference type="ARBA" id="ARBA00023237"/>
    </source>
</evidence>
<sequence length="540" mass="60681">MKNILWALALTALAGTGCNKMLEEDVVSNATDDFYNTRNGFTTAVNAGYAGMRIFYSTERGMTLTVAGTDTYTNGSDGNFKFANQYTSQLDARYDHVRDLWNGLYQAINNCNVAVDRADLVQGIDSATKTKGVGEALFCRAQYHFLLMQTFGNIPLRLHENKVINTEATRDSTTKVYEAIIADLTRAAQYLPPTQSDWGRATKPAAEHLLARVYLTRASSPDAKPDDYANADKYAEGVIKNYDLKLLDDPGKVWAQGNEKNTETIFAAQYTTDPLYASPDNNACRFFLMQYDVLAGMQRDLPNGTPWKRFKPTGFLIDTLYKERVHDTRYEKWFTTVWFVNKPVTTPWMMKMGDTAVYMPGRPVTPAEVASKHYLLVGSDKYTEKLYPSLNKFADALRPDNQASGVRPFIAFRLAETYLIAAEALYKLGNAQGAADMVNAVRMRAARQGTTPAETQAHQLAMKIAATDINIDFLLDERGRELIGEQLAWFDLKRTGKLLERVRKHNPEASANIDEHHLLRPIPQDQIDRSSTPFPQNKGY</sequence>
<dbReference type="Gene3D" id="1.25.40.390">
    <property type="match status" value="1"/>
</dbReference>
<evidence type="ECO:0000259" key="8">
    <source>
        <dbReference type="Pfam" id="PF14322"/>
    </source>
</evidence>
<dbReference type="STRING" id="634771.SAMN04488128_102476"/>
<feature type="domain" description="RagB/SusD" evidence="7">
    <location>
        <begin position="262"/>
        <end position="540"/>
    </location>
</feature>
<dbReference type="Proteomes" id="UP000190367">
    <property type="component" value="Unassembled WGS sequence"/>
</dbReference>
<dbReference type="RefSeq" id="WP_078669026.1">
    <property type="nucleotide sequence ID" value="NZ_FUWZ01000002.1"/>
</dbReference>
<evidence type="ECO:0000256" key="3">
    <source>
        <dbReference type="ARBA" id="ARBA00022729"/>
    </source>
</evidence>
<keyword evidence="5" id="KW-0998">Cell outer membrane</keyword>
<protein>
    <submittedName>
        <fullName evidence="9">Starch-binding associating with outer membrane</fullName>
    </submittedName>
</protein>
<evidence type="ECO:0000256" key="1">
    <source>
        <dbReference type="ARBA" id="ARBA00004442"/>
    </source>
</evidence>
<dbReference type="OrthoDB" id="5694214at2"/>
<feature type="compositionally biased region" description="Polar residues" evidence="6">
    <location>
        <begin position="529"/>
        <end position="540"/>
    </location>
</feature>
<evidence type="ECO:0000259" key="7">
    <source>
        <dbReference type="Pfam" id="PF07980"/>
    </source>
</evidence>
<reference evidence="10" key="1">
    <citation type="submission" date="2017-02" db="EMBL/GenBank/DDBJ databases">
        <authorList>
            <person name="Varghese N."/>
            <person name="Submissions S."/>
        </authorList>
    </citation>
    <scope>NUCLEOTIDE SEQUENCE [LARGE SCALE GENOMIC DNA]</scope>
    <source>
        <strain evidence="10">DSM 22224</strain>
    </source>
</reference>
<dbReference type="InterPro" id="IPR033985">
    <property type="entry name" value="SusD-like_N"/>
</dbReference>
<evidence type="ECO:0000256" key="6">
    <source>
        <dbReference type="SAM" id="MobiDB-lite"/>
    </source>
</evidence>
<feature type="region of interest" description="Disordered" evidence="6">
    <location>
        <begin position="509"/>
        <end position="540"/>
    </location>
</feature>
<evidence type="ECO:0000313" key="9">
    <source>
        <dbReference type="EMBL" id="SKA05205.1"/>
    </source>
</evidence>
<proteinExistence type="inferred from homology"/>
<feature type="domain" description="SusD-like N-terminal" evidence="8">
    <location>
        <begin position="41"/>
        <end position="215"/>
    </location>
</feature>
<evidence type="ECO:0000256" key="2">
    <source>
        <dbReference type="ARBA" id="ARBA00006275"/>
    </source>
</evidence>
<keyword evidence="3" id="KW-0732">Signal</keyword>
<evidence type="ECO:0000313" key="10">
    <source>
        <dbReference type="Proteomes" id="UP000190367"/>
    </source>
</evidence>
<dbReference type="Pfam" id="PF07980">
    <property type="entry name" value="SusD_RagB"/>
    <property type="match status" value="1"/>
</dbReference>
<accession>A0A1T4QND0</accession>
<gene>
    <name evidence="9" type="ORF">SAMN04488128_102476</name>
</gene>
<comment type="subcellular location">
    <subcellularLocation>
        <location evidence="1">Cell outer membrane</location>
    </subcellularLocation>
</comment>
<name>A0A1T4QND0_9BACT</name>
<organism evidence="9 10">
    <name type="scientific">Chitinophaga eiseniae</name>
    <dbReference type="NCBI Taxonomy" id="634771"/>
    <lineage>
        <taxon>Bacteria</taxon>
        <taxon>Pseudomonadati</taxon>
        <taxon>Bacteroidota</taxon>
        <taxon>Chitinophagia</taxon>
        <taxon>Chitinophagales</taxon>
        <taxon>Chitinophagaceae</taxon>
        <taxon>Chitinophaga</taxon>
    </lineage>
</organism>
<evidence type="ECO:0000256" key="4">
    <source>
        <dbReference type="ARBA" id="ARBA00023136"/>
    </source>
</evidence>
<feature type="compositionally biased region" description="Basic and acidic residues" evidence="6">
    <location>
        <begin position="509"/>
        <end position="518"/>
    </location>
</feature>
<dbReference type="AlphaFoldDB" id="A0A1T4QND0"/>
<dbReference type="Pfam" id="PF14322">
    <property type="entry name" value="SusD-like_3"/>
    <property type="match status" value="1"/>
</dbReference>
<dbReference type="InterPro" id="IPR011990">
    <property type="entry name" value="TPR-like_helical_dom_sf"/>
</dbReference>
<dbReference type="SUPFAM" id="SSF48452">
    <property type="entry name" value="TPR-like"/>
    <property type="match status" value="1"/>
</dbReference>
<dbReference type="PROSITE" id="PS51257">
    <property type="entry name" value="PROKAR_LIPOPROTEIN"/>
    <property type="match status" value="1"/>
</dbReference>
<keyword evidence="4" id="KW-0472">Membrane</keyword>
<dbReference type="InterPro" id="IPR012944">
    <property type="entry name" value="SusD_RagB_dom"/>
</dbReference>
<dbReference type="EMBL" id="FUWZ01000002">
    <property type="protein sequence ID" value="SKA05205.1"/>
    <property type="molecule type" value="Genomic_DNA"/>
</dbReference>
<keyword evidence="10" id="KW-1185">Reference proteome</keyword>